<accession>A0A383W020</accession>
<gene>
    <name evidence="3" type="ORF">BQ4739_LOCUS10601</name>
</gene>
<keyword evidence="2" id="KW-0732">Signal</keyword>
<evidence type="ECO:0000313" key="3">
    <source>
        <dbReference type="EMBL" id="SZX70384.1"/>
    </source>
</evidence>
<keyword evidence="4" id="KW-1185">Reference proteome</keyword>
<evidence type="ECO:0000256" key="2">
    <source>
        <dbReference type="SAM" id="SignalP"/>
    </source>
</evidence>
<sequence length="178" mass="18127">MCLRSILLVACVGLLVSTSRGQENAEAGSQHGAPGGGRGTLQLHPRSDVTGNDLDCGQPRGSPCLLCADVAAVTTKCLANTKCRAFVYNGTCGALKLATQPRVKHFSYTVFIVSSANQTANNTTNAGPTQGNVVLEAGPSTSKSSSNNNGVSSSSNTRSNDNSTANSRPAPTATGQQG</sequence>
<name>A0A383W020_TETOB</name>
<feature type="region of interest" description="Disordered" evidence="1">
    <location>
        <begin position="122"/>
        <end position="178"/>
    </location>
</feature>
<dbReference type="EMBL" id="FNXT01000989">
    <property type="protein sequence ID" value="SZX70384.1"/>
    <property type="molecule type" value="Genomic_DNA"/>
</dbReference>
<feature type="signal peptide" evidence="2">
    <location>
        <begin position="1"/>
        <end position="21"/>
    </location>
</feature>
<dbReference type="AlphaFoldDB" id="A0A383W020"/>
<reference evidence="3 4" key="1">
    <citation type="submission" date="2016-10" db="EMBL/GenBank/DDBJ databases">
        <authorList>
            <person name="Cai Z."/>
        </authorList>
    </citation>
    <scope>NUCLEOTIDE SEQUENCE [LARGE SCALE GENOMIC DNA]</scope>
</reference>
<feature type="chain" id="PRO_5017012654" evidence="2">
    <location>
        <begin position="22"/>
        <end position="178"/>
    </location>
</feature>
<feature type="region of interest" description="Disordered" evidence="1">
    <location>
        <begin position="23"/>
        <end position="44"/>
    </location>
</feature>
<protein>
    <submittedName>
        <fullName evidence="3">Uncharacterized protein</fullName>
    </submittedName>
</protein>
<evidence type="ECO:0000313" key="4">
    <source>
        <dbReference type="Proteomes" id="UP000256970"/>
    </source>
</evidence>
<dbReference type="Proteomes" id="UP000256970">
    <property type="component" value="Unassembled WGS sequence"/>
</dbReference>
<proteinExistence type="predicted"/>
<feature type="compositionally biased region" description="Low complexity" evidence="1">
    <location>
        <begin position="140"/>
        <end position="167"/>
    </location>
</feature>
<feature type="compositionally biased region" description="Low complexity" evidence="1">
    <location>
        <begin position="122"/>
        <end position="132"/>
    </location>
</feature>
<organism evidence="3 4">
    <name type="scientific">Tetradesmus obliquus</name>
    <name type="common">Green alga</name>
    <name type="synonym">Acutodesmus obliquus</name>
    <dbReference type="NCBI Taxonomy" id="3088"/>
    <lineage>
        <taxon>Eukaryota</taxon>
        <taxon>Viridiplantae</taxon>
        <taxon>Chlorophyta</taxon>
        <taxon>core chlorophytes</taxon>
        <taxon>Chlorophyceae</taxon>
        <taxon>CS clade</taxon>
        <taxon>Sphaeropleales</taxon>
        <taxon>Scenedesmaceae</taxon>
        <taxon>Tetradesmus</taxon>
    </lineage>
</organism>
<evidence type="ECO:0000256" key="1">
    <source>
        <dbReference type="SAM" id="MobiDB-lite"/>
    </source>
</evidence>